<evidence type="ECO:0000313" key="1">
    <source>
        <dbReference type="EMBL" id="CEI67286.1"/>
    </source>
</evidence>
<protein>
    <submittedName>
        <fullName evidence="1">Uncharacterized protein</fullName>
    </submittedName>
</protein>
<evidence type="ECO:0000313" key="2">
    <source>
        <dbReference type="Proteomes" id="UP000245910"/>
    </source>
</evidence>
<proteinExistence type="predicted"/>
<accession>A0A2L2TTG0</accession>
<dbReference type="InterPro" id="IPR036045">
    <property type="entry name" value="Sec1-like_sf"/>
</dbReference>
<dbReference type="SUPFAM" id="SSF56815">
    <property type="entry name" value="Sec1/munc18-like (SM) proteins"/>
    <property type="match status" value="1"/>
</dbReference>
<dbReference type="EMBL" id="LN649229">
    <property type="protein sequence ID" value="CEI67286.1"/>
    <property type="molecule type" value="Genomic_DNA"/>
</dbReference>
<sequence>MLSAGFSEAVVYGGGSMDEYDNLQEWREANYTGGGNKAKKRIVYGGTEMANAIEFKDEQSLGRKYQVNFRFGS</sequence>
<dbReference type="Gene3D" id="3.40.50.1910">
    <property type="match status" value="1"/>
</dbReference>
<dbReference type="AlphaFoldDB" id="A0A2L2TTG0"/>
<dbReference type="STRING" id="56646.A0A2L2TTG0"/>
<keyword evidence="2" id="KW-1185">Reference proteome</keyword>
<name>A0A2L2TTG0_9HYPO</name>
<dbReference type="Proteomes" id="UP000245910">
    <property type="component" value="Chromosome I"/>
</dbReference>
<reference evidence="2" key="1">
    <citation type="submission" date="2014-10" db="EMBL/GenBank/DDBJ databases">
        <authorList>
            <person name="King R."/>
        </authorList>
    </citation>
    <scope>NUCLEOTIDE SEQUENCE [LARGE SCALE GENOMIC DNA]</scope>
    <source>
        <strain evidence="2">A3/5</strain>
    </source>
</reference>
<organism evidence="1 2">
    <name type="scientific">Fusarium venenatum</name>
    <dbReference type="NCBI Taxonomy" id="56646"/>
    <lineage>
        <taxon>Eukaryota</taxon>
        <taxon>Fungi</taxon>
        <taxon>Dikarya</taxon>
        <taxon>Ascomycota</taxon>
        <taxon>Pezizomycotina</taxon>
        <taxon>Sordariomycetes</taxon>
        <taxon>Hypocreomycetidae</taxon>
        <taxon>Hypocreales</taxon>
        <taxon>Nectriaceae</taxon>
        <taxon>Fusarium</taxon>
    </lineage>
</organism>
<dbReference type="InterPro" id="IPR027482">
    <property type="entry name" value="Sec1-like_dom2"/>
</dbReference>